<name>A0A1G2MRY3_9BACT</name>
<reference evidence="2 3" key="1">
    <citation type="journal article" date="2016" name="Nat. Commun.">
        <title>Thousands of microbial genomes shed light on interconnected biogeochemical processes in an aquifer system.</title>
        <authorList>
            <person name="Anantharaman K."/>
            <person name="Brown C.T."/>
            <person name="Hug L.A."/>
            <person name="Sharon I."/>
            <person name="Castelle C.J."/>
            <person name="Probst A.J."/>
            <person name="Thomas B.C."/>
            <person name="Singh A."/>
            <person name="Wilkins M.J."/>
            <person name="Karaoz U."/>
            <person name="Brodie E.L."/>
            <person name="Williams K.H."/>
            <person name="Hubbard S.S."/>
            <person name="Banfield J.F."/>
        </authorList>
    </citation>
    <scope>NUCLEOTIDE SEQUENCE [LARGE SCALE GENOMIC DNA]</scope>
</reference>
<dbReference type="GO" id="GO:0004803">
    <property type="term" value="F:transposase activity"/>
    <property type="evidence" value="ECO:0007669"/>
    <property type="project" value="InterPro"/>
</dbReference>
<dbReference type="SUPFAM" id="SSF143422">
    <property type="entry name" value="Transposase IS200-like"/>
    <property type="match status" value="1"/>
</dbReference>
<accession>A0A1G2MRY3</accession>
<evidence type="ECO:0000313" key="2">
    <source>
        <dbReference type="EMBL" id="OHA25762.1"/>
    </source>
</evidence>
<dbReference type="GO" id="GO:0003677">
    <property type="term" value="F:DNA binding"/>
    <property type="evidence" value="ECO:0007669"/>
    <property type="project" value="InterPro"/>
</dbReference>
<feature type="domain" description="Transposase IS200-like" evidence="1">
    <location>
        <begin position="50"/>
        <end position="197"/>
    </location>
</feature>
<dbReference type="InterPro" id="IPR036515">
    <property type="entry name" value="Transposase_17_sf"/>
</dbReference>
<comment type="caution">
    <text evidence="2">The sequence shown here is derived from an EMBL/GenBank/DDBJ whole genome shotgun (WGS) entry which is preliminary data.</text>
</comment>
<dbReference type="PANTHER" id="PTHR34322:SF2">
    <property type="entry name" value="TRANSPOSASE IS200-LIKE DOMAIN-CONTAINING PROTEIN"/>
    <property type="match status" value="1"/>
</dbReference>
<proteinExistence type="predicted"/>
<dbReference type="Proteomes" id="UP000177943">
    <property type="component" value="Unassembled WGS sequence"/>
</dbReference>
<dbReference type="GO" id="GO:0006313">
    <property type="term" value="P:DNA transposition"/>
    <property type="evidence" value="ECO:0007669"/>
    <property type="project" value="InterPro"/>
</dbReference>
<dbReference type="Gene3D" id="3.30.70.1290">
    <property type="entry name" value="Transposase IS200-like"/>
    <property type="match status" value="1"/>
</dbReference>
<dbReference type="SMART" id="SM01321">
    <property type="entry name" value="Y1_Tnp"/>
    <property type="match status" value="1"/>
</dbReference>
<dbReference type="AlphaFoldDB" id="A0A1G2MRY3"/>
<dbReference type="PANTHER" id="PTHR34322">
    <property type="entry name" value="TRANSPOSASE, Y1_TNP DOMAIN-CONTAINING"/>
    <property type="match status" value="1"/>
</dbReference>
<dbReference type="EMBL" id="MHRP01000045">
    <property type="protein sequence ID" value="OHA25762.1"/>
    <property type="molecule type" value="Genomic_DNA"/>
</dbReference>
<sequence length="266" mass="31300">MAVAIPYFRDLFSSRKPLCQSLFPFFGKHSVFAKKGDTVYNRDVRKEIFEINEYYHVSNKSAGREILFVDTKDFARFLYLILHLQSSKNFPHIARAIPFFEKHGVFNTDEFLTKEIIQTRVVELSAFVIMPDHFHLVLKEVKKGGISSYMQRLQNAYAKYWNAKYKKSGHLFRGPFRSLWVNQKTELPHLSAHLHKNPKDVRGFAEKELSYPWSSYIDYVGKNRFGRLLSHEIITEEFSGAKEYKKFVEEGKMRERAFILGKHTDL</sequence>
<dbReference type="InterPro" id="IPR002686">
    <property type="entry name" value="Transposase_17"/>
</dbReference>
<dbReference type="Pfam" id="PF01797">
    <property type="entry name" value="Y1_Tnp"/>
    <property type="match status" value="1"/>
</dbReference>
<gene>
    <name evidence="2" type="ORF">A3D56_02405</name>
</gene>
<protein>
    <recommendedName>
        <fullName evidence="1">Transposase IS200-like domain-containing protein</fullName>
    </recommendedName>
</protein>
<evidence type="ECO:0000259" key="1">
    <source>
        <dbReference type="SMART" id="SM01321"/>
    </source>
</evidence>
<evidence type="ECO:0000313" key="3">
    <source>
        <dbReference type="Proteomes" id="UP000177943"/>
    </source>
</evidence>
<organism evidence="2 3">
    <name type="scientific">Candidatus Taylorbacteria bacterium RIFCSPHIGHO2_02_FULL_45_35</name>
    <dbReference type="NCBI Taxonomy" id="1802311"/>
    <lineage>
        <taxon>Bacteria</taxon>
        <taxon>Candidatus Tayloriibacteriota</taxon>
    </lineage>
</organism>